<organism evidence="1 2">
    <name type="scientific">Porphyromonas crevioricanis JCM 15906</name>
    <dbReference type="NCBI Taxonomy" id="1305617"/>
    <lineage>
        <taxon>Bacteria</taxon>
        <taxon>Pseudomonadati</taxon>
        <taxon>Bacteroidota</taxon>
        <taxon>Bacteroidia</taxon>
        <taxon>Bacteroidales</taxon>
        <taxon>Porphyromonadaceae</taxon>
        <taxon>Porphyromonas</taxon>
    </lineage>
</organism>
<name>T1CQE1_9PORP</name>
<protein>
    <submittedName>
        <fullName evidence="1">Uncharacterized protein</fullName>
    </submittedName>
</protein>
<accession>T1CQE1</accession>
<dbReference type="Proteomes" id="UP000018031">
    <property type="component" value="Unassembled WGS sequence"/>
</dbReference>
<reference evidence="2" key="1">
    <citation type="journal article" date="2013" name="Genome">
        <title>Draft Genome Sequences of Porphyromonas crevioricanis JCM 15906T and Porphyromonas cansulci JCM 13913T Isolated from a Canine Oral Cavity.</title>
        <authorList>
            <person name="Sakamoto M."/>
            <person name="Tanaka N."/>
            <person name="Shiwa Y."/>
            <person name="Yoshikawa H."/>
            <person name="Ohkuma M."/>
        </authorList>
    </citation>
    <scope>NUCLEOTIDE SEQUENCE [LARGE SCALE GENOMIC DNA]</scope>
    <source>
        <strain evidence="2">JCM 15906</strain>
    </source>
</reference>
<dbReference type="EMBL" id="BAOU01000054">
    <property type="protein sequence ID" value="GAD06062.1"/>
    <property type="molecule type" value="Genomic_DNA"/>
</dbReference>
<evidence type="ECO:0000313" key="1">
    <source>
        <dbReference type="EMBL" id="GAD06062.1"/>
    </source>
</evidence>
<dbReference type="AlphaFoldDB" id="T1CQE1"/>
<evidence type="ECO:0000313" key="2">
    <source>
        <dbReference type="Proteomes" id="UP000018031"/>
    </source>
</evidence>
<proteinExistence type="predicted"/>
<gene>
    <name evidence="1" type="ORF">PORCRE_1783</name>
</gene>
<reference evidence="1 2" key="2">
    <citation type="journal article" date="2013" name="Genome Announc.">
        <title>Draft Genome Sequences of Porphyromonas crevioricanis JCM 15906T and Porphyromonas cansulci JCM 13913T Isolated from a Canine Oral Cavity.</title>
        <authorList>
            <person name="Sakamoto M."/>
            <person name="Tanaka N."/>
            <person name="Shiwa Y."/>
            <person name="Yoshikawa H."/>
            <person name="Ohkuma M."/>
        </authorList>
    </citation>
    <scope>NUCLEOTIDE SEQUENCE [LARGE SCALE GENOMIC DNA]</scope>
    <source>
        <strain evidence="1 2">JCM 15906</strain>
    </source>
</reference>
<comment type="caution">
    <text evidence="1">The sequence shown here is derived from an EMBL/GenBank/DDBJ whole genome shotgun (WGS) entry which is preliminary data.</text>
</comment>
<dbReference type="AntiFam" id="ANF00013">
    <property type="entry name" value="tRNA translation"/>
</dbReference>
<sequence length="87" mass="9965">MERSDTSLGRVAQLNRASDYGSEGYRFESCRGHFSQNGYSLFSSSFFLFLLPIFPHGLKDRELVPLLYSLSFFTSLLKYHHKVSCSS</sequence>